<reference evidence="1 2" key="2">
    <citation type="journal article" date="2017" name="Sci. Rep.">
        <title>A mobile pathogenicity chromosome in Fusarium oxysporum for infection of multiple cucurbit species.</title>
        <authorList>
            <person name="van Dam P."/>
            <person name="Fokkens L."/>
            <person name="Ayukawa Y."/>
            <person name="van der Gragt M."/>
            <person name="Ter Horst A."/>
            <person name="Brankovics B."/>
            <person name="Houterman P.M."/>
            <person name="Arie T."/>
            <person name="Rep M."/>
        </authorList>
    </citation>
    <scope>NUCLEOTIDE SEQUENCE [LARGE SCALE GENOMIC DNA]</scope>
    <source>
        <strain evidence="1 2">Forc016</strain>
    </source>
</reference>
<proteinExistence type="predicted"/>
<sequence>MEANRINAEMLFVVSDMERDLGIGVKDDGNVTPVTLTFSELFDALRVSKKGATNGQWITGPQSSWRKGQALPLRVVLVICLDPHMSADCALCLLGTVKWAVEQVSNWDQTDIVVLTVSAEKEFNFLSKVVSFSAPNMQVPSVDLAAHGVQDPTLGIQARTDCRRLILSFDEKLGDQFQQQLREAEKTTVEFRSVQATVNVGPLLHLERSKQGPKTLFITFQGEVPFLPLEIHNFDELHLVMGTSGIYQKAWDDISRQVIELPHWASMEDRHLQSWWIRQPSIPSRTLYTGTGIDPDAALSCFVRQAQRAQEMSLRLHIQRLTAKDGLDLSEKEAGIFRTVVSLLGYDHRLALFVALDSGPEARRVKVQLTIMLKHGMDRTIRIHSSVFNDRKRYNSVLRGCYGLGSSMARQGTMWLNLGLLKRHQQMAEQHHGDAAQQDPLSELVRVRPDRALLIGSEIGEILDHLVNIDVNVDSTRSVAQETKELGSEAKGEISYHLVRAFTHNLIVTENFSKNENDTPRLSHRVMATWLELTQGGRAKLIDINSYLKKEGACAFGICYDLA</sequence>
<dbReference type="AlphaFoldDB" id="A0A2H3GIC2"/>
<name>A0A2H3GIC2_FUSOX</name>
<comment type="caution">
    <text evidence="1">The sequence shown here is derived from an EMBL/GenBank/DDBJ whole genome shotgun (WGS) entry which is preliminary data.</text>
</comment>
<evidence type="ECO:0000313" key="2">
    <source>
        <dbReference type="Proteomes" id="UP000219602"/>
    </source>
</evidence>
<gene>
    <name evidence="1" type="ORF">AU210_010162</name>
</gene>
<organism evidence="1 2">
    <name type="scientific">Fusarium oxysporum f. sp. radicis-cucumerinum</name>
    <dbReference type="NCBI Taxonomy" id="327505"/>
    <lineage>
        <taxon>Eukaryota</taxon>
        <taxon>Fungi</taxon>
        <taxon>Dikarya</taxon>
        <taxon>Ascomycota</taxon>
        <taxon>Pezizomycotina</taxon>
        <taxon>Sordariomycetes</taxon>
        <taxon>Hypocreomycetidae</taxon>
        <taxon>Hypocreales</taxon>
        <taxon>Nectriaceae</taxon>
        <taxon>Fusarium</taxon>
        <taxon>Fusarium oxysporum species complex</taxon>
    </lineage>
</organism>
<dbReference type="EMBL" id="MABQ02000007">
    <property type="protein sequence ID" value="PCD30481.1"/>
    <property type="molecule type" value="Genomic_DNA"/>
</dbReference>
<accession>A0A2H3GIC2</accession>
<protein>
    <submittedName>
        <fullName evidence="1">Uncharacterized protein</fullName>
    </submittedName>
</protein>
<reference evidence="1 2" key="1">
    <citation type="journal article" date="2016" name="Environ. Microbiol.">
        <title>Effector profiles distinguish formae speciales of Fusarium oxysporum.</title>
        <authorList>
            <person name="van Dam P."/>
            <person name="Fokkens L."/>
            <person name="Schmidt S.M."/>
            <person name="Linmans J.H."/>
            <person name="Kistler H.C."/>
            <person name="Ma L.J."/>
            <person name="Rep M."/>
        </authorList>
    </citation>
    <scope>NUCLEOTIDE SEQUENCE [LARGE SCALE GENOMIC DNA]</scope>
    <source>
        <strain evidence="1 2">Forc016</strain>
    </source>
</reference>
<evidence type="ECO:0000313" key="1">
    <source>
        <dbReference type="EMBL" id="PCD30481.1"/>
    </source>
</evidence>
<dbReference type="Proteomes" id="UP000219602">
    <property type="component" value="Chromosome 9"/>
</dbReference>